<feature type="transmembrane region" description="Helical" evidence="1">
    <location>
        <begin position="16"/>
        <end position="38"/>
    </location>
</feature>
<organism evidence="2 3">
    <name type="scientific">Heterorhabditis bacteriophora</name>
    <name type="common">Entomopathogenic nematode worm</name>
    <dbReference type="NCBI Taxonomy" id="37862"/>
    <lineage>
        <taxon>Eukaryota</taxon>
        <taxon>Metazoa</taxon>
        <taxon>Ecdysozoa</taxon>
        <taxon>Nematoda</taxon>
        <taxon>Chromadorea</taxon>
        <taxon>Rhabditida</taxon>
        <taxon>Rhabditina</taxon>
        <taxon>Rhabditomorpha</taxon>
        <taxon>Strongyloidea</taxon>
        <taxon>Heterorhabditidae</taxon>
        <taxon>Heterorhabditis</taxon>
    </lineage>
</organism>
<proteinExistence type="predicted"/>
<accession>A0A1I7W6M5</accession>
<evidence type="ECO:0000256" key="1">
    <source>
        <dbReference type="SAM" id="Phobius"/>
    </source>
</evidence>
<dbReference type="WBParaSite" id="Hba_00286">
    <property type="protein sequence ID" value="Hba_00286"/>
    <property type="gene ID" value="Hba_00286"/>
</dbReference>
<protein>
    <submittedName>
        <fullName evidence="3">G_PROTEIN_RECEP_F1_2 domain-containing protein</fullName>
    </submittedName>
</protein>
<reference evidence="3" key="1">
    <citation type="submission" date="2016-11" db="UniProtKB">
        <authorList>
            <consortium name="WormBaseParasite"/>
        </authorList>
    </citation>
    <scope>IDENTIFICATION</scope>
</reference>
<sequence>MFVNNKGRSLSVDCKTVFFVHACVIDVISILFFALTIFPRNFVETLPLFLSLNGTCIPRLMCLIEFHLLKLQINSICIIIISRFVVVCFPAVASSRQYIANDSTLPNLQNRACKFNIFPEIILISFHLKLVLFFTLSPITSFKIEMKNAFIYNNEFFLGDVYFTSLQTFLYTIFPLIILLLRRMPVLISRIPLFSFCCFPKQIKVQRQQISIEQYYRLIIPQLSLLFEL</sequence>
<keyword evidence="2" id="KW-1185">Reference proteome</keyword>
<dbReference type="Proteomes" id="UP000095283">
    <property type="component" value="Unplaced"/>
</dbReference>
<feature type="transmembrane region" description="Helical" evidence="1">
    <location>
        <begin position="115"/>
        <end position="136"/>
    </location>
</feature>
<feature type="transmembrane region" description="Helical" evidence="1">
    <location>
        <begin position="156"/>
        <end position="181"/>
    </location>
</feature>
<keyword evidence="1" id="KW-0472">Membrane</keyword>
<feature type="transmembrane region" description="Helical" evidence="1">
    <location>
        <begin position="73"/>
        <end position="94"/>
    </location>
</feature>
<name>A0A1I7W6M5_HETBA</name>
<dbReference type="AlphaFoldDB" id="A0A1I7W6M5"/>
<keyword evidence="1" id="KW-1133">Transmembrane helix</keyword>
<evidence type="ECO:0000313" key="2">
    <source>
        <dbReference type="Proteomes" id="UP000095283"/>
    </source>
</evidence>
<keyword evidence="1" id="KW-0812">Transmembrane</keyword>
<evidence type="ECO:0000313" key="3">
    <source>
        <dbReference type="WBParaSite" id="Hba_00286"/>
    </source>
</evidence>